<feature type="domain" description="HTH cro/C1-type" evidence="2">
    <location>
        <begin position="12"/>
        <end position="66"/>
    </location>
</feature>
<dbReference type="GeneID" id="97380540"/>
<protein>
    <submittedName>
        <fullName evidence="3">Helix-turn-helix domain-containing protein</fullName>
    </submittedName>
</protein>
<keyword evidence="1" id="KW-0238">DNA-binding</keyword>
<dbReference type="PANTHER" id="PTHR46797:SF2">
    <property type="entry name" value="TRANSCRIPTIONAL REGULATOR"/>
    <property type="match status" value="1"/>
</dbReference>
<dbReference type="InterPro" id="IPR010982">
    <property type="entry name" value="Lambda_DNA-bd_dom_sf"/>
</dbReference>
<evidence type="ECO:0000256" key="1">
    <source>
        <dbReference type="ARBA" id="ARBA00023125"/>
    </source>
</evidence>
<proteinExistence type="predicted"/>
<dbReference type="InterPro" id="IPR001387">
    <property type="entry name" value="Cro/C1-type_HTH"/>
</dbReference>
<dbReference type="Gene3D" id="1.10.260.40">
    <property type="entry name" value="lambda repressor-like DNA-binding domains"/>
    <property type="match status" value="1"/>
</dbReference>
<dbReference type="Pfam" id="PF01381">
    <property type="entry name" value="HTH_3"/>
    <property type="match status" value="1"/>
</dbReference>
<evidence type="ECO:0000313" key="3">
    <source>
        <dbReference type="EMBL" id="MCG4610058.1"/>
    </source>
</evidence>
<comment type="caution">
    <text evidence="3">The sequence shown here is derived from an EMBL/GenBank/DDBJ whole genome shotgun (WGS) entry which is preliminary data.</text>
</comment>
<dbReference type="RefSeq" id="WP_087233754.1">
    <property type="nucleotide sequence ID" value="NZ_JAKNHQ010000003.1"/>
</dbReference>
<dbReference type="InterPro" id="IPR050807">
    <property type="entry name" value="TransReg_Diox_bact_type"/>
</dbReference>
<dbReference type="CDD" id="cd00093">
    <property type="entry name" value="HTH_XRE"/>
    <property type="match status" value="1"/>
</dbReference>
<accession>A0ABS9MGX4</accession>
<dbReference type="Proteomes" id="UP001298681">
    <property type="component" value="Unassembled WGS sequence"/>
</dbReference>
<dbReference type="EMBL" id="JAKNHQ010000003">
    <property type="protein sequence ID" value="MCG4610058.1"/>
    <property type="molecule type" value="Genomic_DNA"/>
</dbReference>
<sequence>MSLDYKAIGKHIREARRRNHLSQAMLAEAVDKTPSYISYIESGLKSMSLDTFVLIANALGVSPERLLMEQITDTERCASEEITLLLSDCTICEALILLDMMKALKTALREHREKCIDSDASDFTFLL</sequence>
<reference evidence="3 4" key="1">
    <citation type="submission" date="2022-01" db="EMBL/GenBank/DDBJ databases">
        <title>Collection of gut derived symbiotic bacterial strains cultured from healthy donors.</title>
        <authorList>
            <person name="Lin H."/>
            <person name="Kohout C."/>
            <person name="Waligurski E."/>
            <person name="Pamer E.G."/>
        </authorList>
    </citation>
    <scope>NUCLEOTIDE SEQUENCE [LARGE SCALE GENOMIC DNA]</scope>
    <source>
        <strain evidence="3 4">DFI.7.58</strain>
    </source>
</reference>
<dbReference type="SUPFAM" id="SSF47413">
    <property type="entry name" value="lambda repressor-like DNA-binding domains"/>
    <property type="match status" value="1"/>
</dbReference>
<name>A0ABS9MGX4_9FIRM</name>
<dbReference type="PANTHER" id="PTHR46797">
    <property type="entry name" value="HTH-TYPE TRANSCRIPTIONAL REGULATOR"/>
    <property type="match status" value="1"/>
</dbReference>
<evidence type="ECO:0000313" key="4">
    <source>
        <dbReference type="Proteomes" id="UP001298681"/>
    </source>
</evidence>
<dbReference type="PROSITE" id="PS50943">
    <property type="entry name" value="HTH_CROC1"/>
    <property type="match status" value="1"/>
</dbReference>
<evidence type="ECO:0000259" key="2">
    <source>
        <dbReference type="PROSITE" id="PS50943"/>
    </source>
</evidence>
<organism evidence="3 4">
    <name type="scientific">Anaeromassilibacillus senegalensis</name>
    <dbReference type="NCBI Taxonomy" id="1673717"/>
    <lineage>
        <taxon>Bacteria</taxon>
        <taxon>Bacillati</taxon>
        <taxon>Bacillota</taxon>
        <taxon>Clostridia</taxon>
        <taxon>Eubacteriales</taxon>
        <taxon>Acutalibacteraceae</taxon>
        <taxon>Anaeromassilibacillus</taxon>
    </lineage>
</organism>
<dbReference type="SMART" id="SM00530">
    <property type="entry name" value="HTH_XRE"/>
    <property type="match status" value="1"/>
</dbReference>
<gene>
    <name evidence="3" type="ORF">L0P57_03780</name>
</gene>
<keyword evidence="4" id="KW-1185">Reference proteome</keyword>